<organism evidence="3 4">
    <name type="scientific">Drosophila albomicans</name>
    <name type="common">Fruit fly</name>
    <dbReference type="NCBI Taxonomy" id="7291"/>
    <lineage>
        <taxon>Eukaryota</taxon>
        <taxon>Metazoa</taxon>
        <taxon>Ecdysozoa</taxon>
        <taxon>Arthropoda</taxon>
        <taxon>Hexapoda</taxon>
        <taxon>Insecta</taxon>
        <taxon>Pterygota</taxon>
        <taxon>Neoptera</taxon>
        <taxon>Endopterygota</taxon>
        <taxon>Diptera</taxon>
        <taxon>Brachycera</taxon>
        <taxon>Muscomorpha</taxon>
        <taxon>Ephydroidea</taxon>
        <taxon>Drosophilidae</taxon>
        <taxon>Drosophila</taxon>
    </lineage>
</organism>
<name>A0A9C6W908_DROAB</name>
<accession>A0A9C6W908</accession>
<proteinExistence type="predicted"/>
<dbReference type="OrthoDB" id="7736976at2759"/>
<evidence type="ECO:0000259" key="2">
    <source>
        <dbReference type="Pfam" id="PF15866"/>
    </source>
</evidence>
<keyword evidence="3" id="KW-1185">Reference proteome</keyword>
<feature type="domain" description="DUF4729" evidence="2">
    <location>
        <begin position="486"/>
        <end position="669"/>
    </location>
</feature>
<dbReference type="Proteomes" id="UP000515160">
    <property type="component" value="Chromosome X"/>
</dbReference>
<feature type="region of interest" description="Disordered" evidence="1">
    <location>
        <begin position="184"/>
        <end position="211"/>
    </location>
</feature>
<gene>
    <name evidence="4" type="primary">LOC117577747</name>
</gene>
<sequence length="687" mass="80294">MEKKFHYTRLKNSIQKATTRSNDYCNSLEEQNNNEQQSEQKKLVVDLAVVPSKHQANRDLTLFSALAKGKQKQKPKPKRILQGLAIEYHKLVRDIEWHLPDSHLPNSGVRLAAEASQRISPYRQLGGEENELKEKEEEKDTSQVEICFVQLFRQRMYYEELGIPLTPLELIYMTDCDREWRRREQAKKSMMDQDQQQHQYRKLDRGDGHEQEYALKSQRNEAQESKELKHFNNECIWCQAVQRQQETELPSPPLADHQFAYSQRCESTSKAERHESQLKCHELRRTQKFTNLPEQVVAQMRSQQACDNEMKMLLAPRTTRMQDDRDVVVAMRGQQEQQPTNVESSDSLAEFSTESKSSCCSLTSEMSASSSIDELSEVWYNPYAYQQVTVENRSSLFAEFKSIDAQQTGHKGAPVLDARAAELALQRVKYLNNRYELLQPEERTIELAQRLRQLRFFLEKAKHKFYKQLKIVESRTRVRQQLLYDCPMHAAEKCAKVMNETLLAHFIGAHLHQAPGLRLNEISDHSKQLIKFKPVTFSRTSNICMSIALLDEFRHSTIPSTIHNEGLSLAYRQYANYLPFFVMARRIWLPTESVEEDGENAMALWIVSLDLAQCIYAHLTVFNRRLDVSRCGIVRVRGLSSNHKPEEFMAQSTNYLRLTAQDLRVLTNNYKECIYMEVYFREFTDYE</sequence>
<reference evidence="4" key="1">
    <citation type="submission" date="2025-08" db="UniProtKB">
        <authorList>
            <consortium name="RefSeq"/>
        </authorList>
    </citation>
    <scope>IDENTIFICATION</scope>
    <source>
        <strain evidence="4">15112-1751.03</strain>
        <tissue evidence="4">Whole Adult</tissue>
    </source>
</reference>
<evidence type="ECO:0000313" key="3">
    <source>
        <dbReference type="Proteomes" id="UP000515160"/>
    </source>
</evidence>
<dbReference type="RefSeq" id="XP_051863906.1">
    <property type="nucleotide sequence ID" value="XM_052007946.1"/>
</dbReference>
<dbReference type="GeneID" id="117577747"/>
<evidence type="ECO:0000313" key="4">
    <source>
        <dbReference type="RefSeq" id="XP_051863906.1"/>
    </source>
</evidence>
<feature type="compositionally biased region" description="Basic and acidic residues" evidence="1">
    <location>
        <begin position="201"/>
        <end position="211"/>
    </location>
</feature>
<protein>
    <submittedName>
        <fullName evidence="4">Uncharacterized protein LOC117577747 isoform X1</fullName>
    </submittedName>
</protein>
<dbReference type="AlphaFoldDB" id="A0A9C6W908"/>
<evidence type="ECO:0000256" key="1">
    <source>
        <dbReference type="SAM" id="MobiDB-lite"/>
    </source>
</evidence>
<dbReference type="Pfam" id="PF15866">
    <property type="entry name" value="DUF4729"/>
    <property type="match status" value="1"/>
</dbReference>
<dbReference type="InterPro" id="IPR031732">
    <property type="entry name" value="DUF4729"/>
</dbReference>